<dbReference type="AlphaFoldDB" id="A0A3M7TC91"/>
<protein>
    <submittedName>
        <fullName evidence="1">Uncharacterized protein</fullName>
    </submittedName>
</protein>
<evidence type="ECO:0000313" key="1">
    <source>
        <dbReference type="EMBL" id="RNA45170.1"/>
    </source>
</evidence>
<sequence>MQSINVNGFGILVDQLCSGQSMVTISELANEHDWSLNISQKSGYKLYSNGFCYVVDKPKNWYKKYFFNSFKSCD</sequence>
<keyword evidence="2" id="KW-1185">Reference proteome</keyword>
<gene>
    <name evidence="1" type="ORF">BpHYR1_034895</name>
</gene>
<dbReference type="EMBL" id="REGN01000011">
    <property type="protein sequence ID" value="RNA45170.1"/>
    <property type="molecule type" value="Genomic_DNA"/>
</dbReference>
<comment type="caution">
    <text evidence="1">The sequence shown here is derived from an EMBL/GenBank/DDBJ whole genome shotgun (WGS) entry which is preliminary data.</text>
</comment>
<evidence type="ECO:0000313" key="2">
    <source>
        <dbReference type="Proteomes" id="UP000276133"/>
    </source>
</evidence>
<proteinExistence type="predicted"/>
<reference evidence="1 2" key="1">
    <citation type="journal article" date="2018" name="Sci. Rep.">
        <title>Genomic signatures of local adaptation to the degree of environmental predictability in rotifers.</title>
        <authorList>
            <person name="Franch-Gras L."/>
            <person name="Hahn C."/>
            <person name="Garcia-Roger E.M."/>
            <person name="Carmona M.J."/>
            <person name="Serra M."/>
            <person name="Gomez A."/>
        </authorList>
    </citation>
    <scope>NUCLEOTIDE SEQUENCE [LARGE SCALE GENOMIC DNA]</scope>
    <source>
        <strain evidence="1">HYR1</strain>
    </source>
</reference>
<name>A0A3M7TC91_BRAPC</name>
<accession>A0A3M7TC91</accession>
<dbReference type="Proteomes" id="UP000276133">
    <property type="component" value="Unassembled WGS sequence"/>
</dbReference>
<organism evidence="1 2">
    <name type="scientific">Brachionus plicatilis</name>
    <name type="common">Marine rotifer</name>
    <name type="synonym">Brachionus muelleri</name>
    <dbReference type="NCBI Taxonomy" id="10195"/>
    <lineage>
        <taxon>Eukaryota</taxon>
        <taxon>Metazoa</taxon>
        <taxon>Spiralia</taxon>
        <taxon>Gnathifera</taxon>
        <taxon>Rotifera</taxon>
        <taxon>Eurotatoria</taxon>
        <taxon>Monogononta</taxon>
        <taxon>Pseudotrocha</taxon>
        <taxon>Ploima</taxon>
        <taxon>Brachionidae</taxon>
        <taxon>Brachionus</taxon>
    </lineage>
</organism>